<evidence type="ECO:0000313" key="10">
    <source>
        <dbReference type="EMBL" id="AMT96695.1"/>
    </source>
</evidence>
<dbReference type="RefSeq" id="WP_062844356.1">
    <property type="nucleotide sequence ID" value="NZ_CP014945.1"/>
</dbReference>
<dbReference type="GeneID" id="33059462"/>
<feature type="transmembrane region" description="Helical" evidence="9">
    <location>
        <begin position="224"/>
        <end position="254"/>
    </location>
</feature>
<evidence type="ECO:0000256" key="2">
    <source>
        <dbReference type="ARBA" id="ARBA00022448"/>
    </source>
</evidence>
<keyword evidence="6" id="KW-0406">Ion transport</keyword>
<evidence type="ECO:0000256" key="8">
    <source>
        <dbReference type="ARBA" id="ARBA00034708"/>
    </source>
</evidence>
<protein>
    <submittedName>
        <fullName evidence="10">Membrane protein</fullName>
    </submittedName>
</protein>
<proteinExistence type="inferred from homology"/>
<evidence type="ECO:0000313" key="11">
    <source>
        <dbReference type="Proteomes" id="UP000076104"/>
    </source>
</evidence>
<keyword evidence="5 9" id="KW-1133">Transmembrane helix</keyword>
<evidence type="ECO:0000256" key="4">
    <source>
        <dbReference type="ARBA" id="ARBA00022692"/>
    </source>
</evidence>
<dbReference type="PANTHER" id="PTHR33281">
    <property type="entry name" value="UPF0187 PROTEIN YNEE"/>
    <property type="match status" value="1"/>
</dbReference>
<keyword evidence="11" id="KW-1185">Reference proteome</keyword>
<keyword evidence="4 9" id="KW-0812">Transmembrane</keyword>
<dbReference type="Proteomes" id="UP000076104">
    <property type="component" value="Chromosome"/>
</dbReference>
<accession>A0ABM5ZX53</accession>
<comment type="subcellular location">
    <subcellularLocation>
        <location evidence="1">Cell membrane</location>
        <topology evidence="1">Multi-pass membrane protein</topology>
    </subcellularLocation>
</comment>
<dbReference type="EMBL" id="CP014945">
    <property type="protein sequence ID" value="AMT96695.1"/>
    <property type="molecule type" value="Genomic_DNA"/>
</dbReference>
<dbReference type="InterPro" id="IPR044669">
    <property type="entry name" value="YneE/VCCN1/2-like"/>
</dbReference>
<keyword evidence="3" id="KW-1003">Cell membrane</keyword>
<evidence type="ECO:0000256" key="1">
    <source>
        <dbReference type="ARBA" id="ARBA00004651"/>
    </source>
</evidence>
<organism evidence="10 11">
    <name type="scientific">Psychrobacter alimentarius</name>
    <dbReference type="NCBI Taxonomy" id="261164"/>
    <lineage>
        <taxon>Bacteria</taxon>
        <taxon>Pseudomonadati</taxon>
        <taxon>Pseudomonadota</taxon>
        <taxon>Gammaproteobacteria</taxon>
        <taxon>Moraxellales</taxon>
        <taxon>Moraxellaceae</taxon>
        <taxon>Psychrobacter</taxon>
    </lineage>
</organism>
<reference evidence="10 11" key="1">
    <citation type="submission" date="2016-03" db="EMBL/GenBank/DDBJ databases">
        <title>Genome sequencing of Psychrobacter alimentarius PAMC 27889.</title>
        <authorList>
            <person name="Lee J."/>
            <person name="Kim O.-S."/>
        </authorList>
    </citation>
    <scope>NUCLEOTIDE SEQUENCE [LARGE SCALE GENOMIC DNA]</scope>
    <source>
        <strain evidence="10 11">PAMC 27889</strain>
    </source>
</reference>
<name>A0ABM5ZX53_9GAMM</name>
<evidence type="ECO:0000256" key="3">
    <source>
        <dbReference type="ARBA" id="ARBA00022475"/>
    </source>
</evidence>
<dbReference type="Pfam" id="PF25539">
    <property type="entry name" value="Bestrophin_2"/>
    <property type="match status" value="1"/>
</dbReference>
<evidence type="ECO:0000256" key="9">
    <source>
        <dbReference type="SAM" id="Phobius"/>
    </source>
</evidence>
<gene>
    <name evidence="10" type="ORF">A3K91_1085</name>
</gene>
<keyword evidence="2" id="KW-0813">Transport</keyword>
<keyword evidence="7 9" id="KW-0472">Membrane</keyword>
<evidence type="ECO:0000256" key="7">
    <source>
        <dbReference type="ARBA" id="ARBA00023136"/>
    </source>
</evidence>
<evidence type="ECO:0000256" key="6">
    <source>
        <dbReference type="ARBA" id="ARBA00023065"/>
    </source>
</evidence>
<sequence>MIVRQKPHRFKIFFTLRGSIIPKIYPQILLIALLSTLITIVQHWIPNSFPYYGTATFTLLGVALSLFLGFRNNASYQRWWEARSLWGQLVYECRSLTRQVLSFIDEEDKAGQNLQKNMIYLTIAFTHAVRHRLRDTEPWQDIERFVDPTHHVSMRQAQNLPDYLMRLMGKALGDIRRQGLTSEQVIQNMDERLTSMTIVLAACERIHNTPLPFAYMLLVHRTTYLYCIMLPFGLVASLGWATPLICAVIAYTFFGLDALSEELEEPFGMAANQLPLTALSRTIEINLLEALEEPDLPPAIAPINDYLS</sequence>
<comment type="similarity">
    <text evidence="8">Belongs to the anion channel-forming bestrophin (TC 1.A.46) family.</text>
</comment>
<evidence type="ECO:0000256" key="5">
    <source>
        <dbReference type="ARBA" id="ARBA00022989"/>
    </source>
</evidence>
<feature type="transmembrane region" description="Helical" evidence="9">
    <location>
        <begin position="24"/>
        <end position="45"/>
    </location>
</feature>
<dbReference type="PANTHER" id="PTHR33281:SF19">
    <property type="entry name" value="VOLTAGE-DEPENDENT ANION CHANNEL-FORMING PROTEIN YNEE"/>
    <property type="match status" value="1"/>
</dbReference>
<feature type="transmembrane region" description="Helical" evidence="9">
    <location>
        <begin position="51"/>
        <end position="70"/>
    </location>
</feature>